<feature type="compositionally biased region" description="Polar residues" evidence="1">
    <location>
        <begin position="342"/>
        <end position="352"/>
    </location>
</feature>
<feature type="region of interest" description="Disordered" evidence="1">
    <location>
        <begin position="454"/>
        <end position="476"/>
    </location>
</feature>
<reference evidence="2 3" key="1">
    <citation type="submission" date="2024-08" db="EMBL/GenBank/DDBJ databases">
        <title>Gnathostoma spinigerum genome.</title>
        <authorList>
            <person name="Gonzalez-Bertolin B."/>
            <person name="Monzon S."/>
            <person name="Zaballos A."/>
            <person name="Jimenez P."/>
            <person name="Dekumyoy P."/>
            <person name="Varona S."/>
            <person name="Cuesta I."/>
            <person name="Sumanam S."/>
            <person name="Adisakwattana P."/>
            <person name="Gasser R.B."/>
            <person name="Hernandez-Gonzalez A."/>
            <person name="Young N.D."/>
            <person name="Perteguer M.J."/>
        </authorList>
    </citation>
    <scope>NUCLEOTIDE SEQUENCE [LARGE SCALE GENOMIC DNA]</scope>
    <source>
        <strain evidence="2">AL3</strain>
        <tissue evidence="2">Liver</tissue>
    </source>
</reference>
<feature type="compositionally biased region" description="Low complexity" evidence="1">
    <location>
        <begin position="712"/>
        <end position="722"/>
    </location>
</feature>
<feature type="compositionally biased region" description="Basic and acidic residues" evidence="1">
    <location>
        <begin position="223"/>
        <end position="244"/>
    </location>
</feature>
<evidence type="ECO:0000256" key="1">
    <source>
        <dbReference type="SAM" id="MobiDB-lite"/>
    </source>
</evidence>
<keyword evidence="3" id="KW-1185">Reference proteome</keyword>
<sequence>MDTAGIDNVDEEEESRIAPPKSVVHDKVIEEMSEKLNIEPVKRSAMDDDEKIPESDQGSNYMMQPETVVAAARITEPPTKPKRETEPEQRFVSSYRTVENAELTESAKITVSETEETHIENRIEQPKSVAKNDEINDKGDTIESEIIHSPGVHNLKSIFEGGDPTKVMPNEYNRHPSAYSQRKSETVHSTAVAEKVNASVTETDERKSERPQQVQSQKTWIEVSEKAEGKKFEVNANEKAEQHVESNQQPQKAPRFSRGELKSQFIPDGLSASEDRNNKCSADQWSLHEGRDSVTIETASATQMSSHQTVIKTQPSTNIVSQTSEQRNQGFSSSRSGKDVNPHTSPTSAKQVVIKTKQTPAKLSLQPLTIAIEEPTTSEEQQERLAGTESTKFRSLWSADVPPLSPTSPPDTGQFWKLTKYERKTDSQTIPPSTTPVKVVPQVKQRQSVMVTAVQQSSSQQMHGSSNEISVKTTRSLRSRTPEYSVGVFPEVRPFELEQLEEYTESEMVSNIINSINAKTQPRSGSKSGMRNSRHIATSVRPTTGTTTTTTTTRDISQLYDNYQSQQQEVLLENDTSAFHSVWSSDVRGQSLLSEPMRSHQTFVETSKLSNETSRSSLEADNSRQSINQMKLTTELQKEMKSADADERRLIGGLRGVESGVFRSLWSPEIFEQIPSPELAKLQQPVVVKEPTRNLHEPKPRRSNDSVQQHRSLSLSESQQSEEYIESGTVSNLIKELDVKAKSEQRRKLAILAALRFPRKAKMTHLTGTKRISKSLRHGGERPLVARSKGAGAFRSLWSANLPNQPPSPEIRKLYQTFLKENSTTGAKEGVFLEQVPSSELTNLQQVATTKQSANHRAFKAPFSLNSLAKARRSSLASTGSSRIQRTTESANSAAFSTVANSLDKKGGSSTRYVNVRTRMRRTSESTSTGGRSIAQRVRGISESSMQQEKIADREDSDTFYPVWPTNFPNQVSSSQLKQVKQPITVKQSNQTFVGSNVAPRHRESKIDMQRRDYREIVDGSAFSGVVRPLRSRDPIIERSSGRAKVDRSFEGSRMEVTNKSNVLSYGAKLSEAKQQTNDLQRPAKLVTDVLHTASTYDNTYNVQRSTPSSSAMRTTSPAPSMSSFYKRFGSPNYVSPARLADELGNTQAEHSSSEMKQSSRIQSSTVHMDKESISRLGTKNHFDESSTEIRRTVMNTSTRRPAPAPMRDEGLPYEAIGTESVLQRMQTFEELSKPKKPPPIRRAKTAEQEFKEIHELINRHDRPPEVPKAQTVKRSKSKNVEDEEIQIDMLPVSERMKFFQAH</sequence>
<feature type="compositionally biased region" description="Polar residues" evidence="1">
    <location>
        <begin position="1145"/>
        <end position="1167"/>
    </location>
</feature>
<feature type="region of interest" description="Disordered" evidence="1">
    <location>
        <begin position="1259"/>
        <end position="1282"/>
    </location>
</feature>
<evidence type="ECO:0000313" key="3">
    <source>
        <dbReference type="Proteomes" id="UP001608902"/>
    </source>
</evidence>
<feature type="compositionally biased region" description="Basic and acidic residues" evidence="1">
    <location>
        <begin position="35"/>
        <end position="46"/>
    </location>
</feature>
<protein>
    <recommendedName>
        <fullName evidence="4">Supervillin</fullName>
    </recommendedName>
</protein>
<dbReference type="Proteomes" id="UP001608902">
    <property type="component" value="Unassembled WGS sequence"/>
</dbReference>
<organism evidence="2 3">
    <name type="scientific">Gnathostoma spinigerum</name>
    <dbReference type="NCBI Taxonomy" id="75299"/>
    <lineage>
        <taxon>Eukaryota</taxon>
        <taxon>Metazoa</taxon>
        <taxon>Ecdysozoa</taxon>
        <taxon>Nematoda</taxon>
        <taxon>Chromadorea</taxon>
        <taxon>Rhabditida</taxon>
        <taxon>Spirurina</taxon>
        <taxon>Gnathostomatomorpha</taxon>
        <taxon>Gnathostomatoidea</taxon>
        <taxon>Gnathostomatidae</taxon>
        <taxon>Gnathostoma</taxon>
    </lineage>
</organism>
<dbReference type="EMBL" id="JBGFUD010002856">
    <property type="protein sequence ID" value="MFH4978093.1"/>
    <property type="molecule type" value="Genomic_DNA"/>
</dbReference>
<feature type="region of interest" description="Disordered" evidence="1">
    <location>
        <begin position="1"/>
        <end position="22"/>
    </location>
</feature>
<accession>A0ABD6EDR4</accession>
<feature type="region of interest" description="Disordered" evidence="1">
    <location>
        <begin position="1101"/>
        <end position="1120"/>
    </location>
</feature>
<feature type="region of interest" description="Disordered" evidence="1">
    <location>
        <begin position="921"/>
        <end position="956"/>
    </location>
</feature>
<evidence type="ECO:0000313" key="2">
    <source>
        <dbReference type="EMBL" id="MFH4978093.1"/>
    </source>
</evidence>
<feature type="region of interest" description="Disordered" evidence="1">
    <location>
        <begin position="35"/>
        <end position="63"/>
    </location>
</feature>
<feature type="compositionally biased region" description="Basic and acidic residues" evidence="1">
    <location>
        <begin position="115"/>
        <end position="135"/>
    </location>
</feature>
<evidence type="ECO:0008006" key="4">
    <source>
        <dbReference type="Google" id="ProtNLM"/>
    </source>
</evidence>
<feature type="compositionally biased region" description="Polar residues" evidence="1">
    <location>
        <begin position="462"/>
        <end position="476"/>
    </location>
</feature>
<feature type="compositionally biased region" description="Polar residues" evidence="1">
    <location>
        <begin position="300"/>
        <end position="335"/>
    </location>
</feature>
<feature type="region of interest" description="Disordered" evidence="1">
    <location>
        <begin position="112"/>
        <end position="135"/>
    </location>
</feature>
<feature type="region of interest" description="Disordered" evidence="1">
    <location>
        <begin position="691"/>
        <end position="723"/>
    </location>
</feature>
<feature type="region of interest" description="Disordered" evidence="1">
    <location>
        <begin position="1145"/>
        <end position="1174"/>
    </location>
</feature>
<feature type="region of interest" description="Disordered" evidence="1">
    <location>
        <begin position="158"/>
        <end position="277"/>
    </location>
</feature>
<feature type="region of interest" description="Disordered" evidence="1">
    <location>
        <begin position="374"/>
        <end position="413"/>
    </location>
</feature>
<name>A0ABD6EDR4_9BILA</name>
<feature type="region of interest" description="Disordered" evidence="1">
    <location>
        <begin position="300"/>
        <end position="352"/>
    </location>
</feature>
<comment type="caution">
    <text evidence="2">The sequence shown here is derived from an EMBL/GenBank/DDBJ whole genome shotgun (WGS) entry which is preliminary data.</text>
</comment>
<gene>
    <name evidence="2" type="ORF">AB6A40_004802</name>
</gene>
<feature type="compositionally biased region" description="Basic and acidic residues" evidence="1">
    <location>
        <begin position="691"/>
        <end position="704"/>
    </location>
</feature>
<feature type="region of interest" description="Disordered" evidence="1">
    <location>
        <begin position="603"/>
        <end position="624"/>
    </location>
</feature>
<proteinExistence type="predicted"/>